<dbReference type="Proteomes" id="UP000886724">
    <property type="component" value="Unassembled WGS sequence"/>
</dbReference>
<reference evidence="1" key="2">
    <citation type="submission" date="2021-04" db="EMBL/GenBank/DDBJ databases">
        <authorList>
            <person name="Gilroy R."/>
        </authorList>
    </citation>
    <scope>NUCLEOTIDE SEQUENCE</scope>
    <source>
        <strain evidence="1">ChiGjej1B1-14440</strain>
    </source>
</reference>
<feature type="non-terminal residue" evidence="1">
    <location>
        <position position="108"/>
    </location>
</feature>
<comment type="caution">
    <text evidence="1">The sequence shown here is derived from an EMBL/GenBank/DDBJ whole genome shotgun (WGS) entry which is preliminary data.</text>
</comment>
<evidence type="ECO:0000313" key="1">
    <source>
        <dbReference type="EMBL" id="HIX81132.1"/>
    </source>
</evidence>
<proteinExistence type="predicted"/>
<dbReference type="EMBL" id="DXET01000091">
    <property type="protein sequence ID" value="HIX81132.1"/>
    <property type="molecule type" value="Genomic_DNA"/>
</dbReference>
<evidence type="ECO:0000313" key="2">
    <source>
        <dbReference type="Proteomes" id="UP000886724"/>
    </source>
</evidence>
<protein>
    <submittedName>
        <fullName evidence="1">Uncharacterized protein</fullName>
    </submittedName>
</protein>
<dbReference type="AlphaFoldDB" id="A0A9D2BMP4"/>
<organism evidence="1 2">
    <name type="scientific">Candidatus Erysipelatoclostridium merdavium</name>
    <dbReference type="NCBI Taxonomy" id="2838566"/>
    <lineage>
        <taxon>Bacteria</taxon>
        <taxon>Bacillati</taxon>
        <taxon>Bacillota</taxon>
        <taxon>Erysipelotrichia</taxon>
        <taxon>Erysipelotrichales</taxon>
        <taxon>Erysipelotrichales incertae sedis</taxon>
    </lineage>
</organism>
<gene>
    <name evidence="1" type="ORF">H9980_04060</name>
</gene>
<accession>A0A9D2BMP4</accession>
<reference evidence="1" key="1">
    <citation type="journal article" date="2021" name="PeerJ">
        <title>Extensive microbial diversity within the chicken gut microbiome revealed by metagenomics and culture.</title>
        <authorList>
            <person name="Gilroy R."/>
            <person name="Ravi A."/>
            <person name="Getino M."/>
            <person name="Pursley I."/>
            <person name="Horton D.L."/>
            <person name="Alikhan N.F."/>
            <person name="Baker D."/>
            <person name="Gharbi K."/>
            <person name="Hall N."/>
            <person name="Watson M."/>
            <person name="Adriaenssens E.M."/>
            <person name="Foster-Nyarko E."/>
            <person name="Jarju S."/>
            <person name="Secka A."/>
            <person name="Antonio M."/>
            <person name="Oren A."/>
            <person name="Chaudhuri R.R."/>
            <person name="La Ragione R."/>
            <person name="Hildebrand F."/>
            <person name="Pallen M.J."/>
        </authorList>
    </citation>
    <scope>NUCLEOTIDE SEQUENCE</scope>
    <source>
        <strain evidence="1">ChiGjej1B1-14440</strain>
    </source>
</reference>
<sequence length="108" mass="12994">MEIRKIELNGQVFEYQLNIKQIKRCYLKVVAGKIIVNSGPYFSINEIEQLIKDNQDAVLKQIDNYLIKYDYSNGGFVYIFNQRYQIISYDLNNRKTVFHDDKIYVYHR</sequence>
<name>A0A9D2BMP4_9FIRM</name>